<feature type="compositionally biased region" description="Polar residues" evidence="1">
    <location>
        <begin position="68"/>
        <end position="77"/>
    </location>
</feature>
<name>A0A5B7ZZQ0_9BACT</name>
<keyword evidence="4" id="KW-1185">Reference proteome</keyword>
<dbReference type="KEGG" id="hyj:FHG12_11530"/>
<sequence length="91" mass="9702">MKTPLLPRLMALAIAVTSLSVSSCSTGTSEGSANVERGHDKEFVNNNTQQTRGNDSNTNGKAADTTKVKTGQQVYDQTTERKDRNGDGLAD</sequence>
<dbReference type="PROSITE" id="PS51257">
    <property type="entry name" value="PROKAR_LIPOPROTEIN"/>
    <property type="match status" value="1"/>
</dbReference>
<accession>A0A5B7ZZQ0</accession>
<feature type="compositionally biased region" description="Low complexity" evidence="1">
    <location>
        <begin position="20"/>
        <end position="32"/>
    </location>
</feature>
<organism evidence="3 4">
    <name type="scientific">Hymenobacter jejuensis</name>
    <dbReference type="NCBI Taxonomy" id="2502781"/>
    <lineage>
        <taxon>Bacteria</taxon>
        <taxon>Pseudomonadati</taxon>
        <taxon>Bacteroidota</taxon>
        <taxon>Cytophagia</taxon>
        <taxon>Cytophagales</taxon>
        <taxon>Hymenobacteraceae</taxon>
        <taxon>Hymenobacter</taxon>
    </lineage>
</organism>
<evidence type="ECO:0000313" key="4">
    <source>
        <dbReference type="Proteomes" id="UP000305398"/>
    </source>
</evidence>
<feature type="region of interest" description="Disordered" evidence="1">
    <location>
        <begin position="20"/>
        <end position="91"/>
    </location>
</feature>
<evidence type="ECO:0000256" key="1">
    <source>
        <dbReference type="SAM" id="MobiDB-lite"/>
    </source>
</evidence>
<evidence type="ECO:0000256" key="2">
    <source>
        <dbReference type="SAM" id="SignalP"/>
    </source>
</evidence>
<dbReference type="EMBL" id="CP040896">
    <property type="protein sequence ID" value="QDA60694.1"/>
    <property type="molecule type" value="Genomic_DNA"/>
</dbReference>
<evidence type="ECO:0000313" key="3">
    <source>
        <dbReference type="EMBL" id="QDA60694.1"/>
    </source>
</evidence>
<dbReference type="Proteomes" id="UP000305398">
    <property type="component" value="Chromosome"/>
</dbReference>
<keyword evidence="2" id="KW-0732">Signal</keyword>
<reference evidence="3 4" key="1">
    <citation type="submission" date="2019-06" db="EMBL/GenBank/DDBJ databases">
        <authorList>
            <person name="Srinivasan S."/>
        </authorList>
    </citation>
    <scope>NUCLEOTIDE SEQUENCE [LARGE SCALE GENOMIC DNA]</scope>
    <source>
        <strain evidence="3 4">17J68-5</strain>
    </source>
</reference>
<feature type="chain" id="PRO_5023139098" evidence="2">
    <location>
        <begin position="24"/>
        <end position="91"/>
    </location>
</feature>
<dbReference type="OrthoDB" id="886878at2"/>
<proteinExistence type="predicted"/>
<protein>
    <submittedName>
        <fullName evidence="3">Uncharacterized protein</fullName>
    </submittedName>
</protein>
<feature type="signal peptide" evidence="2">
    <location>
        <begin position="1"/>
        <end position="23"/>
    </location>
</feature>
<gene>
    <name evidence="3" type="ORF">FHG12_11530</name>
</gene>
<feature type="compositionally biased region" description="Basic and acidic residues" evidence="1">
    <location>
        <begin position="78"/>
        <end position="91"/>
    </location>
</feature>
<feature type="compositionally biased region" description="Polar residues" evidence="1">
    <location>
        <begin position="44"/>
        <end position="60"/>
    </location>
</feature>
<dbReference type="AlphaFoldDB" id="A0A5B7ZZQ0"/>
<dbReference type="RefSeq" id="WP_139515870.1">
    <property type="nucleotide sequence ID" value="NZ_CP040896.1"/>
</dbReference>